<proteinExistence type="inferred from homology"/>
<feature type="transmembrane region" description="Helical" evidence="7">
    <location>
        <begin position="311"/>
        <end position="337"/>
    </location>
</feature>
<comment type="subcellular location">
    <subcellularLocation>
        <location evidence="1">Cell membrane</location>
        <topology evidence="1">Multi-pass membrane protein</topology>
    </subcellularLocation>
</comment>
<dbReference type="EMBL" id="LGCK01000006">
    <property type="protein sequence ID" value="KPL73278.1"/>
    <property type="molecule type" value="Genomic_DNA"/>
</dbReference>
<dbReference type="AlphaFoldDB" id="A0A0P6X1W0"/>
<keyword evidence="4 7" id="KW-0812">Transmembrane</keyword>
<dbReference type="PANTHER" id="PTHR33406:SF6">
    <property type="entry name" value="MEMBRANE PROTEIN YDGH-RELATED"/>
    <property type="match status" value="1"/>
</dbReference>
<feature type="transmembrane region" description="Helical" evidence="7">
    <location>
        <begin position="970"/>
        <end position="991"/>
    </location>
</feature>
<keyword evidence="10" id="KW-1185">Reference proteome</keyword>
<dbReference type="InterPro" id="IPR023908">
    <property type="entry name" value="xxxLxxG_rpt"/>
</dbReference>
<organism evidence="9 10">
    <name type="scientific">Leptolinea tardivitalis</name>
    <dbReference type="NCBI Taxonomy" id="229920"/>
    <lineage>
        <taxon>Bacteria</taxon>
        <taxon>Bacillati</taxon>
        <taxon>Chloroflexota</taxon>
        <taxon>Anaerolineae</taxon>
        <taxon>Anaerolineales</taxon>
        <taxon>Anaerolineaceae</taxon>
        <taxon>Leptolinea</taxon>
    </lineage>
</organism>
<name>A0A0P6X1W0_9CHLR</name>
<dbReference type="PANTHER" id="PTHR33406">
    <property type="entry name" value="MEMBRANE PROTEIN MJ1562-RELATED"/>
    <property type="match status" value="1"/>
</dbReference>
<feature type="transmembrane region" description="Helical" evidence="7">
    <location>
        <begin position="186"/>
        <end position="204"/>
    </location>
</feature>
<evidence type="ECO:0000313" key="10">
    <source>
        <dbReference type="Proteomes" id="UP000050430"/>
    </source>
</evidence>
<dbReference type="SUPFAM" id="SSF82866">
    <property type="entry name" value="Multidrug efflux transporter AcrB transmembrane domain"/>
    <property type="match status" value="2"/>
</dbReference>
<dbReference type="Proteomes" id="UP000050430">
    <property type="component" value="Unassembled WGS sequence"/>
</dbReference>
<dbReference type="Gene3D" id="1.20.1640.10">
    <property type="entry name" value="Multidrug efflux transporter AcrB transmembrane domain"/>
    <property type="match status" value="2"/>
</dbReference>
<comment type="similarity">
    <text evidence="2">Belongs to the resistance-nodulation-cell division (RND) (TC 2.A.6) family. MmpL subfamily.</text>
</comment>
<evidence type="ECO:0000256" key="1">
    <source>
        <dbReference type="ARBA" id="ARBA00004651"/>
    </source>
</evidence>
<feature type="transmembrane region" description="Helical" evidence="7">
    <location>
        <begin position="1003"/>
        <end position="1023"/>
    </location>
</feature>
<dbReference type="InterPro" id="IPR050545">
    <property type="entry name" value="Mycobact_MmpL"/>
</dbReference>
<feature type="transmembrane region" description="Helical" evidence="7">
    <location>
        <begin position="898"/>
        <end position="919"/>
    </location>
</feature>
<evidence type="ECO:0000256" key="3">
    <source>
        <dbReference type="ARBA" id="ARBA00022475"/>
    </source>
</evidence>
<feature type="transmembrane region" description="Helical" evidence="7">
    <location>
        <begin position="210"/>
        <end position="230"/>
    </location>
</feature>
<feature type="transmembrane region" description="Helical" evidence="7">
    <location>
        <begin position="282"/>
        <end position="304"/>
    </location>
</feature>
<dbReference type="Gene3D" id="1.10.287.950">
    <property type="entry name" value="Methyl-accepting chemotaxis protein"/>
    <property type="match status" value="2"/>
</dbReference>
<evidence type="ECO:0000256" key="2">
    <source>
        <dbReference type="ARBA" id="ARBA00010157"/>
    </source>
</evidence>
<comment type="caution">
    <text evidence="9">The sequence shown here is derived from an EMBL/GenBank/DDBJ whole genome shotgun (WGS) entry which is preliminary data.</text>
</comment>
<sequence length="1038" mass="113138">MDLNRLLKHGWIPVVIWVLIFTAVILTMPDMGLLVREKGQVVVGSTYPSSIGDDILKKINNPGSKNAKEISVALIYYNPNKLNDKDRLQIKVRMDLLEQMKEKYHIVSMDNLFTNEDLADSLTSKDGTTILVPLTIDKANRSVSNIRDEITNVSKVDGVQLYTTSADLVTEDFILTTEKGVEQTEIITIVFIILVLLIIFRSPITPFVTIISVGLSFFTALNVVLQLVKFGNFPISSFTKVFLILVLFGIGTDYTMLLLMRYKEELYKGIEKKEAVLTAYKTAGKTVFLSSLTILIGFTCLYFAQFCTYRSAAAVAIGVAILLVVLFTFVPGMMILLGKNLFWSPFHTEGHSDSKAWQWVSAFSVKYPGITLLFTVLICGLIFFYNDNLSYNNMKEVGKQYSSITGNNIVTAHFSKGQVMPVTIAIDSKSGLDNQIDLSSLDSLTEAVKRVDGVEKVYSVTQPKGDRLKELYLNDQADTLDNGLNDAKDGLTQIQNGLQDAIKQMNASTDSMDSIQQLQDGANDLIYGLDKLTEAGIEFRDKLKDGSGSAEELSNGIQKVDKSIGSVENGLTQLYNGYTQISNGLGTIDTNLQGIMTGLSGIKTGLEGIVTMQGQLAANPAYAGTLMVDPVFQTMVGTTNALNNQFGTLQAGVSQLEAGVAHAKSSLDTANAGLAQAQAGLSQIKSGTSQLAEGGLEMNDSISGAAQAQSQIVDGMATLDSGAKKLREGQNQLIDGLSKLSSQVKELKNGLNDAKNGVTTINDGLGSANDYLTKLSTSKVSTGTFYIPADKIHESDFTRSMNTYMSKDRKTTKILITLNVDPYTRDGMKVVDNISKVVSAFVPNSTLKDSSWGITGITQTNNDLKAMSSSDFTFARVIMLIGIFIVLIFITRDIWMPIFVMISLLASYFLAISLSSLFFQHVARIGDLSWNVPFCSFIMIVTLGVDYSIFLIMRHKENENMKETDSITQAAFKVGSVIISAGLILSGTFASMYPSGVDTLMEIAVTVIVGIAMLCLVFLPVFIPTMVSLKTKLIGIKD</sequence>
<keyword evidence="5 7" id="KW-1133">Transmembrane helix</keyword>
<feature type="domain" description="Membrane transport protein MMPL" evidence="8">
    <location>
        <begin position="72"/>
        <end position="369"/>
    </location>
</feature>
<evidence type="ECO:0000256" key="6">
    <source>
        <dbReference type="ARBA" id="ARBA00023136"/>
    </source>
</evidence>
<dbReference type="GO" id="GO:0005886">
    <property type="term" value="C:plasma membrane"/>
    <property type="evidence" value="ECO:0007669"/>
    <property type="project" value="UniProtKB-SubCell"/>
</dbReference>
<dbReference type="NCBIfam" id="TIGR03057">
    <property type="entry name" value="xxxLxxG_by_4"/>
    <property type="match status" value="1"/>
</dbReference>
<keyword evidence="3" id="KW-1003">Cell membrane</keyword>
<dbReference type="STRING" id="229920.ADM99_03385"/>
<keyword evidence="6 7" id="KW-0472">Membrane</keyword>
<feature type="transmembrane region" description="Helical" evidence="7">
    <location>
        <begin position="931"/>
        <end position="950"/>
    </location>
</feature>
<feature type="domain" description="Membrane transport protein MMPL" evidence="8">
    <location>
        <begin position="711"/>
        <end position="1029"/>
    </location>
</feature>
<evidence type="ECO:0000256" key="5">
    <source>
        <dbReference type="ARBA" id="ARBA00022989"/>
    </source>
</evidence>
<protein>
    <submittedName>
        <fullName evidence="9">Membrane protein</fullName>
    </submittedName>
</protein>
<feature type="transmembrane region" description="Helical" evidence="7">
    <location>
        <begin position="874"/>
        <end position="892"/>
    </location>
</feature>
<accession>A0A0P6X1W0</accession>
<gene>
    <name evidence="9" type="ORF">ADM99_03385</name>
</gene>
<evidence type="ECO:0000256" key="7">
    <source>
        <dbReference type="SAM" id="Phobius"/>
    </source>
</evidence>
<evidence type="ECO:0000313" key="9">
    <source>
        <dbReference type="EMBL" id="KPL73278.1"/>
    </source>
</evidence>
<reference evidence="9 10" key="1">
    <citation type="submission" date="2015-07" db="EMBL/GenBank/DDBJ databases">
        <title>Genome sequence of Leptolinea tardivitalis DSM 16556.</title>
        <authorList>
            <person name="Hemp J."/>
            <person name="Ward L.M."/>
            <person name="Pace L.A."/>
            <person name="Fischer W.W."/>
        </authorList>
    </citation>
    <scope>NUCLEOTIDE SEQUENCE [LARGE SCALE GENOMIC DNA]</scope>
    <source>
        <strain evidence="9 10">YMTK-2</strain>
    </source>
</reference>
<feature type="transmembrane region" description="Helical" evidence="7">
    <location>
        <begin position="367"/>
        <end position="385"/>
    </location>
</feature>
<dbReference type="Pfam" id="PF03176">
    <property type="entry name" value="MMPL"/>
    <property type="match status" value="2"/>
</dbReference>
<feature type="transmembrane region" description="Helical" evidence="7">
    <location>
        <begin position="242"/>
        <end position="262"/>
    </location>
</feature>
<evidence type="ECO:0000256" key="4">
    <source>
        <dbReference type="ARBA" id="ARBA00022692"/>
    </source>
</evidence>
<feature type="transmembrane region" description="Helical" evidence="7">
    <location>
        <begin position="6"/>
        <end position="28"/>
    </location>
</feature>
<dbReference type="InterPro" id="IPR004869">
    <property type="entry name" value="MMPL_dom"/>
</dbReference>
<evidence type="ECO:0000259" key="8">
    <source>
        <dbReference type="Pfam" id="PF03176"/>
    </source>
</evidence>